<gene>
    <name evidence="8" type="ORF">Lyticum_00529</name>
</gene>
<dbReference type="Proteomes" id="UP001289135">
    <property type="component" value="Unassembled WGS sequence"/>
</dbReference>
<comment type="similarity">
    <text evidence="3">Belongs to the flagella basal body rod proteins family.</text>
</comment>
<evidence type="ECO:0000256" key="6">
    <source>
        <dbReference type="ARBA" id="ARBA00023143"/>
    </source>
</evidence>
<keyword evidence="9" id="KW-1185">Reference proteome</keyword>
<evidence type="ECO:0000259" key="7">
    <source>
        <dbReference type="Pfam" id="PF22638"/>
    </source>
</evidence>
<evidence type="ECO:0000256" key="3">
    <source>
        <dbReference type="ARBA" id="ARBA00009677"/>
    </source>
</evidence>
<dbReference type="RefSeq" id="WP_322498785.1">
    <property type="nucleotide sequence ID" value="NZ_JARGYU010000002.1"/>
</dbReference>
<dbReference type="InterPro" id="IPR053927">
    <property type="entry name" value="FlgK_helical"/>
</dbReference>
<dbReference type="Pfam" id="PF22638">
    <property type="entry name" value="FlgK_D1"/>
    <property type="match status" value="1"/>
</dbReference>
<evidence type="ECO:0000256" key="1">
    <source>
        <dbReference type="ARBA" id="ARBA00004365"/>
    </source>
</evidence>
<evidence type="ECO:0000256" key="4">
    <source>
        <dbReference type="ARBA" id="ARBA00016244"/>
    </source>
</evidence>
<proteinExistence type="inferred from homology"/>
<evidence type="ECO:0000313" key="8">
    <source>
        <dbReference type="EMBL" id="MDZ5761356.1"/>
    </source>
</evidence>
<evidence type="ECO:0000256" key="5">
    <source>
        <dbReference type="ARBA" id="ARBA00022525"/>
    </source>
</evidence>
<keyword evidence="6" id="KW-0975">Bacterial flagellum</keyword>
<dbReference type="InterPro" id="IPR002371">
    <property type="entry name" value="FlgK"/>
</dbReference>
<dbReference type="PANTHER" id="PTHR30033:SF2">
    <property type="entry name" value="FLAGELLAR HOOK PROTEIN"/>
    <property type="match status" value="1"/>
</dbReference>
<sequence length="831" mass="94024">MTNKIDITSLTNNALYNITQESYAVQHNIANINLENAVRVNVEQKEVAGLNIPVFLRDFDKLKTAMLYEKNSEVNTIKIISDYYEQISNIMDSTTSDIGILASFQKFFQSINNYYTTDNESAADDTNILYLVLESAKDIAFNISDTQKQLMNIIDEVSSDLETSINQVNNIIHEIYEMNVQKLMVEKNSLSYTSIEESINQKLIKLSEFFSFSTYEDSKGFLNIIINNGGYKIVGEQEYFIKYKNESAIDMMNSNKSIEFSKISIVPINVNKLGEGEIILVNSGYGDQCSSKVSQGKISGLLDLRDDIIPSILSKLDNLAYILSDSINSCHNKGTSLINNPTLTGTHNISLDELIHAKGVAYISLVDKFGVTEESRNIGKIPTIDLQFETIAESSSNIVNIQSIIDEIKSLGNKESCISYGDTIYDLQLASLTQKISEFDLDITVFIEDPQESITNNLNYNENPSFILESAIIYDKNGNIIPSYVNGLCEMKLQGGRQRSSFINGPKIVIDNLAVNQLNESNYPLKVEVKTNLIENRINKKNDIIFEIPFKEDSELSINGRRNDRFYATNVIDKDGNLKKSNQNSIILDNDNENMIEVNLVDSDDYPANNFGFLQIKSLSSNSGIIINSDNSLLNGYTDGKINKKDRNFSDFFGLNDLFLINDPSQKAEKFNSIDEIMKFSAKNIRIRDDIKKNPNMFALAKASSTNNSNVFFYTDSDIEDDDMIEVYNKMYQKRLFDTGVPYLNSGTLFDNIIFFNSSITKTAASTKGSYDRKLKIYIQIDDDLQNQTGIDFNEELSKFHLLSKLQDVNISIQKMENRKIDSIIDLLRFR</sequence>
<evidence type="ECO:0000313" key="9">
    <source>
        <dbReference type="Proteomes" id="UP001289135"/>
    </source>
</evidence>
<keyword evidence="8" id="KW-0969">Cilium</keyword>
<keyword evidence="8" id="KW-0966">Cell projection</keyword>
<dbReference type="GO" id="GO:0005576">
    <property type="term" value="C:extracellular region"/>
    <property type="evidence" value="ECO:0007669"/>
    <property type="project" value="UniProtKB-SubCell"/>
</dbReference>
<dbReference type="GO" id="GO:0044780">
    <property type="term" value="P:bacterial-type flagellum assembly"/>
    <property type="evidence" value="ECO:0007669"/>
    <property type="project" value="InterPro"/>
</dbReference>
<reference evidence="8" key="1">
    <citation type="submission" date="2023-02" db="EMBL/GenBank/DDBJ databases">
        <title>Host association and intracellularity evolved multiple times independently in the Rickettsiales.</title>
        <authorList>
            <person name="Castelli M."/>
            <person name="Nardi T."/>
            <person name="Gammuto L."/>
            <person name="Bellinzona G."/>
            <person name="Sabaneyeva E."/>
            <person name="Potekhin A."/>
            <person name="Serra V."/>
            <person name="Petroni G."/>
            <person name="Sassera D."/>
        </authorList>
    </citation>
    <scope>NUCLEOTIDE SEQUENCE</scope>
    <source>
        <strain evidence="8">USBL-36I1</strain>
    </source>
</reference>
<evidence type="ECO:0000256" key="2">
    <source>
        <dbReference type="ARBA" id="ARBA00004613"/>
    </source>
</evidence>
<feature type="domain" description="Flagellar hook-associated protein FlgK helical" evidence="7">
    <location>
        <begin position="85"/>
        <end position="339"/>
    </location>
</feature>
<comment type="caution">
    <text evidence="8">The sequence shown here is derived from an EMBL/GenBank/DDBJ whole genome shotgun (WGS) entry which is preliminary data.</text>
</comment>
<dbReference type="PANTHER" id="PTHR30033">
    <property type="entry name" value="FLAGELLAR HOOK-ASSOCIATED PROTEIN 1"/>
    <property type="match status" value="1"/>
</dbReference>
<protein>
    <recommendedName>
        <fullName evidence="4">Flagellar hook-associated protein 1</fullName>
    </recommendedName>
</protein>
<dbReference type="EMBL" id="JARGYU010000002">
    <property type="protein sequence ID" value="MDZ5761356.1"/>
    <property type="molecule type" value="Genomic_DNA"/>
</dbReference>
<organism evidence="8 9">
    <name type="scientific">Lyticum sinuosum</name>
    <dbReference type="NCBI Taxonomy" id="1332059"/>
    <lineage>
        <taxon>Bacteria</taxon>
        <taxon>Pseudomonadati</taxon>
        <taxon>Pseudomonadota</taxon>
        <taxon>Alphaproteobacteria</taxon>
        <taxon>Rickettsiales</taxon>
        <taxon>Lyticum</taxon>
    </lineage>
</organism>
<name>A0AAE5AHT2_9RICK</name>
<keyword evidence="8" id="KW-0282">Flagellum</keyword>
<accession>A0AAE5AHT2</accession>
<dbReference type="AlphaFoldDB" id="A0AAE5AHT2"/>
<dbReference type="GO" id="GO:0005198">
    <property type="term" value="F:structural molecule activity"/>
    <property type="evidence" value="ECO:0007669"/>
    <property type="project" value="InterPro"/>
</dbReference>
<dbReference type="GO" id="GO:0009424">
    <property type="term" value="C:bacterial-type flagellum hook"/>
    <property type="evidence" value="ECO:0007669"/>
    <property type="project" value="InterPro"/>
</dbReference>
<keyword evidence="5" id="KW-0964">Secreted</keyword>
<comment type="subcellular location">
    <subcellularLocation>
        <location evidence="1">Bacterial flagellum</location>
    </subcellularLocation>
    <subcellularLocation>
        <location evidence="2">Secreted</location>
    </subcellularLocation>
</comment>